<keyword evidence="19" id="KW-1185">Reference proteome</keyword>
<dbReference type="Pfam" id="PF00069">
    <property type="entry name" value="Pkinase"/>
    <property type="match status" value="1"/>
</dbReference>
<keyword evidence="7 15" id="KW-0812">Transmembrane</keyword>
<evidence type="ECO:0000259" key="16">
    <source>
        <dbReference type="PROSITE" id="PS50011"/>
    </source>
</evidence>
<dbReference type="InterPro" id="IPR000719">
    <property type="entry name" value="Prot_kinase_dom"/>
</dbReference>
<dbReference type="Gene3D" id="1.10.510.10">
    <property type="entry name" value="Transferase(Phosphotransferase) domain 1"/>
    <property type="match status" value="1"/>
</dbReference>
<keyword evidence="12 15" id="KW-0472">Membrane</keyword>
<evidence type="ECO:0000256" key="15">
    <source>
        <dbReference type="SAM" id="Phobius"/>
    </source>
</evidence>
<dbReference type="Gene3D" id="3.30.200.20">
    <property type="entry name" value="Phosphorylase Kinase, domain 1"/>
    <property type="match status" value="1"/>
</dbReference>
<keyword evidence="8" id="KW-0547">Nucleotide-binding</keyword>
<dbReference type="GO" id="GO:0004674">
    <property type="term" value="F:protein serine/threonine kinase activity"/>
    <property type="evidence" value="ECO:0007669"/>
    <property type="project" value="UniProtKB-KW"/>
</dbReference>
<evidence type="ECO:0000313" key="18">
    <source>
        <dbReference type="EMBL" id="KAB7754570.1"/>
    </source>
</evidence>
<protein>
    <recommendedName>
        <fullName evidence="2">non-specific serine/threonine protein kinase</fullName>
        <ecNumber evidence="2">2.7.11.1</ecNumber>
    </recommendedName>
</protein>
<dbReference type="EMBL" id="ANBP01000023">
    <property type="protein sequence ID" value="KAB7754570.1"/>
    <property type="molecule type" value="Genomic_DNA"/>
</dbReference>
<evidence type="ECO:0000256" key="5">
    <source>
        <dbReference type="ARBA" id="ARBA00022553"/>
    </source>
</evidence>
<proteinExistence type="predicted"/>
<organism evidence="18 19">
    <name type="scientific">Mycolicibacterium phlei DSM 43239 = CCUG 21000</name>
    <dbReference type="NCBI Taxonomy" id="1226750"/>
    <lineage>
        <taxon>Bacteria</taxon>
        <taxon>Bacillati</taxon>
        <taxon>Actinomycetota</taxon>
        <taxon>Actinomycetes</taxon>
        <taxon>Mycobacteriales</taxon>
        <taxon>Mycobacteriaceae</taxon>
        <taxon>Mycolicibacterium</taxon>
    </lineage>
</organism>
<evidence type="ECO:0000256" key="2">
    <source>
        <dbReference type="ARBA" id="ARBA00012513"/>
    </source>
</evidence>
<dbReference type="SMART" id="SM00220">
    <property type="entry name" value="S_TKc"/>
    <property type="match status" value="1"/>
</dbReference>
<name>A0A5N5V267_MYCPH</name>
<comment type="subcellular location">
    <subcellularLocation>
        <location evidence="1">Cell membrane</location>
        <topology evidence="1">Single-pass membrane protein</topology>
    </subcellularLocation>
</comment>
<evidence type="ECO:0000256" key="13">
    <source>
        <dbReference type="ARBA" id="ARBA00047899"/>
    </source>
</evidence>
<feature type="domain" description="Protein kinase" evidence="16">
    <location>
        <begin position="12"/>
        <end position="275"/>
    </location>
</feature>
<evidence type="ECO:0000256" key="4">
    <source>
        <dbReference type="ARBA" id="ARBA00022527"/>
    </source>
</evidence>
<evidence type="ECO:0000256" key="12">
    <source>
        <dbReference type="ARBA" id="ARBA00023136"/>
    </source>
</evidence>
<dbReference type="GO" id="GO:0005886">
    <property type="term" value="C:plasma membrane"/>
    <property type="evidence" value="ECO:0007669"/>
    <property type="project" value="UniProtKB-SubCell"/>
</dbReference>
<gene>
    <name evidence="18" type="ORF">MPHL21000_15585</name>
</gene>
<dbReference type="FunFam" id="3.30.200.20:FF:000035">
    <property type="entry name" value="Serine/threonine protein kinase Stk1"/>
    <property type="match status" value="1"/>
</dbReference>
<keyword evidence="3" id="KW-1003">Cell membrane</keyword>
<evidence type="ECO:0000256" key="3">
    <source>
        <dbReference type="ARBA" id="ARBA00022475"/>
    </source>
</evidence>
<keyword evidence="10" id="KW-0067">ATP-binding</keyword>
<dbReference type="PROSITE" id="PS50983">
    <property type="entry name" value="FE_B12_PBP"/>
    <property type="match status" value="1"/>
</dbReference>
<evidence type="ECO:0000256" key="14">
    <source>
        <dbReference type="ARBA" id="ARBA00048679"/>
    </source>
</evidence>
<dbReference type="Proteomes" id="UP000325690">
    <property type="component" value="Unassembled WGS sequence"/>
</dbReference>
<dbReference type="SUPFAM" id="SSF53807">
    <property type="entry name" value="Helical backbone' metal receptor"/>
    <property type="match status" value="1"/>
</dbReference>
<dbReference type="GO" id="GO:0045717">
    <property type="term" value="P:negative regulation of fatty acid biosynthetic process"/>
    <property type="evidence" value="ECO:0007669"/>
    <property type="project" value="UniProtKB-ARBA"/>
</dbReference>
<keyword evidence="11 15" id="KW-1133">Transmembrane helix</keyword>
<evidence type="ECO:0000256" key="9">
    <source>
        <dbReference type="ARBA" id="ARBA00022777"/>
    </source>
</evidence>
<comment type="catalytic activity">
    <reaction evidence="14">
        <text>L-seryl-[protein] + ATP = O-phospho-L-seryl-[protein] + ADP + H(+)</text>
        <dbReference type="Rhea" id="RHEA:17989"/>
        <dbReference type="Rhea" id="RHEA-COMP:9863"/>
        <dbReference type="Rhea" id="RHEA-COMP:11604"/>
        <dbReference type="ChEBI" id="CHEBI:15378"/>
        <dbReference type="ChEBI" id="CHEBI:29999"/>
        <dbReference type="ChEBI" id="CHEBI:30616"/>
        <dbReference type="ChEBI" id="CHEBI:83421"/>
        <dbReference type="ChEBI" id="CHEBI:456216"/>
        <dbReference type="EC" id="2.7.11.1"/>
    </reaction>
</comment>
<dbReference type="PROSITE" id="PS00108">
    <property type="entry name" value="PROTEIN_KINASE_ST"/>
    <property type="match status" value="1"/>
</dbReference>
<dbReference type="GO" id="GO:0005524">
    <property type="term" value="F:ATP binding"/>
    <property type="evidence" value="ECO:0007669"/>
    <property type="project" value="UniProtKB-KW"/>
</dbReference>
<keyword evidence="4 18" id="KW-0723">Serine/threonine-protein kinase</keyword>
<dbReference type="PANTHER" id="PTHR43289">
    <property type="entry name" value="MITOGEN-ACTIVATED PROTEIN KINASE KINASE KINASE 20-RELATED"/>
    <property type="match status" value="1"/>
</dbReference>
<dbReference type="RefSeq" id="WP_003890979.1">
    <property type="nucleotide sequence ID" value="NZ_ANBO01000012.1"/>
</dbReference>
<keyword evidence="6" id="KW-0808">Transferase</keyword>
<feature type="domain" description="Fe/B12 periplasmic-binding" evidence="17">
    <location>
        <begin position="370"/>
        <end position="628"/>
    </location>
</feature>
<keyword evidence="9 18" id="KW-0418">Kinase</keyword>
<comment type="caution">
    <text evidence="18">The sequence shown here is derived from an EMBL/GenBank/DDBJ whole genome shotgun (WGS) entry which is preliminary data.</text>
</comment>
<dbReference type="EC" id="2.7.11.1" evidence="2"/>
<keyword evidence="5" id="KW-0597">Phosphoprotein</keyword>
<accession>A0A5N5V267</accession>
<dbReference type="Gene3D" id="3.40.50.1980">
    <property type="entry name" value="Nitrogenase molybdenum iron protein domain"/>
    <property type="match status" value="2"/>
</dbReference>
<evidence type="ECO:0000256" key="11">
    <source>
        <dbReference type="ARBA" id="ARBA00022989"/>
    </source>
</evidence>
<comment type="catalytic activity">
    <reaction evidence="13">
        <text>L-threonyl-[protein] + ATP = O-phospho-L-threonyl-[protein] + ADP + H(+)</text>
        <dbReference type="Rhea" id="RHEA:46608"/>
        <dbReference type="Rhea" id="RHEA-COMP:11060"/>
        <dbReference type="Rhea" id="RHEA-COMP:11605"/>
        <dbReference type="ChEBI" id="CHEBI:15378"/>
        <dbReference type="ChEBI" id="CHEBI:30013"/>
        <dbReference type="ChEBI" id="CHEBI:30616"/>
        <dbReference type="ChEBI" id="CHEBI:61977"/>
        <dbReference type="ChEBI" id="CHEBI:456216"/>
        <dbReference type="EC" id="2.7.11.1"/>
    </reaction>
</comment>
<evidence type="ECO:0000313" key="19">
    <source>
        <dbReference type="Proteomes" id="UP000325690"/>
    </source>
</evidence>
<dbReference type="InterPro" id="IPR002491">
    <property type="entry name" value="ABC_transptr_periplasmic_BD"/>
</dbReference>
<dbReference type="GeneID" id="74300468"/>
<evidence type="ECO:0000256" key="6">
    <source>
        <dbReference type="ARBA" id="ARBA00022679"/>
    </source>
</evidence>
<dbReference type="InterPro" id="IPR008271">
    <property type="entry name" value="Ser/Thr_kinase_AS"/>
</dbReference>
<dbReference type="PROSITE" id="PS50011">
    <property type="entry name" value="PROTEIN_KINASE_DOM"/>
    <property type="match status" value="1"/>
</dbReference>
<feature type="transmembrane region" description="Helical" evidence="15">
    <location>
        <begin position="320"/>
        <end position="342"/>
    </location>
</feature>
<evidence type="ECO:0000259" key="17">
    <source>
        <dbReference type="PROSITE" id="PS50983"/>
    </source>
</evidence>
<dbReference type="Pfam" id="PF01497">
    <property type="entry name" value="Peripla_BP_2"/>
    <property type="match status" value="1"/>
</dbReference>
<dbReference type="InterPro" id="IPR011009">
    <property type="entry name" value="Kinase-like_dom_sf"/>
</dbReference>
<dbReference type="SUPFAM" id="SSF56112">
    <property type="entry name" value="Protein kinase-like (PK-like)"/>
    <property type="match status" value="1"/>
</dbReference>
<reference evidence="18 19" key="1">
    <citation type="submission" date="2012-10" db="EMBL/GenBank/DDBJ databases">
        <title>The draft sequence of the Mycobacterium pheli genome.</title>
        <authorList>
            <person name="Pettersson B.M.F."/>
            <person name="Das S."/>
            <person name="Dasgupta S."/>
            <person name="Bhattacharya A."/>
            <person name="Kirsebom L.A."/>
        </authorList>
    </citation>
    <scope>NUCLEOTIDE SEQUENCE [LARGE SCALE GENOMIC DNA]</scope>
    <source>
        <strain evidence="18 19">CCUG 21000</strain>
    </source>
</reference>
<evidence type="ECO:0000256" key="7">
    <source>
        <dbReference type="ARBA" id="ARBA00022692"/>
    </source>
</evidence>
<dbReference type="FunFam" id="1.10.510.10:FF:000021">
    <property type="entry name" value="Serine/threonine protein kinase"/>
    <property type="match status" value="1"/>
</dbReference>
<dbReference type="CDD" id="cd14014">
    <property type="entry name" value="STKc_PknB_like"/>
    <property type="match status" value="1"/>
</dbReference>
<dbReference type="AlphaFoldDB" id="A0A5N5V267"/>
<evidence type="ECO:0000256" key="1">
    <source>
        <dbReference type="ARBA" id="ARBA00004162"/>
    </source>
</evidence>
<sequence length="628" mass="66623">MVLSVGSVIAGYRIEEVLGAGGMGTVYRARHPSLPRSDALKVLSEQLSQDPQFRARFAREAELAATLDHPNVVTVYNRGETDGQLWIAMQYVAGSDADKEITQGRMTPARAVYIVGEVAKALDYAHRRHLLHRDVKPANFLLSHDDERVFLADFGIARALDETVGLTQTGMVMASVAYAAPEGLAGENIDHRADVYSLGCSLYRMLTGTSPFARSGGMAAVAAAHLTEAPPRPTTKVPGLPVAFDAVIAKAMAKNPNDRYRSAGELAAAAAHALNDTTGAVNAMSRPVSVTAPWPSSPTPPQPVYPPPITVQPIAPPRRWLPVAIVAAVALVAAVIVGIVVWKGDSTPIYAAQTLVHQHGETELTAEPRAVAALGPGDGDAVLSLGVQPVAVVAPGGVMPTWERQMITGDVRTLADAEAAVVAASKPDLIIDTGDIDDAEYRALSAVAPTVARMQNTAEWTWQNQLEWVARILGRTDKAKELLDQAAAEQTEIRAAHPAFDGKSVVVVFVADEGIEVATPDSPVGRYLRGLGFRYPQDSDPTATGPTRAVADPAELNATPTDVRIVVRTDKGAGNGSYNGLPQPFSAYRGATVIIDDPQVIAAMTTQGYAATRFLNAELVDALARYVR</sequence>
<dbReference type="PANTHER" id="PTHR43289:SF6">
    <property type="entry name" value="SERINE_THREONINE-PROTEIN KINASE NEKL-3"/>
    <property type="match status" value="1"/>
</dbReference>
<evidence type="ECO:0000256" key="8">
    <source>
        <dbReference type="ARBA" id="ARBA00022741"/>
    </source>
</evidence>
<evidence type="ECO:0000256" key="10">
    <source>
        <dbReference type="ARBA" id="ARBA00022840"/>
    </source>
</evidence>